<evidence type="ECO:0000313" key="1">
    <source>
        <dbReference type="EMBL" id="GJE96215.1"/>
    </source>
</evidence>
<dbReference type="AlphaFoldDB" id="A0A9P3GJC8"/>
<sequence length="189" mass="21052">MLVLEGINHAPPRLLARIAEALPALEGLTLVYRERSIEQDSGPIAARWPALAWEYAAALARRSRLEHFGWNYLLETPASPATLLHFEEGFCPRECTHGGAANGPLDELEDVLRLFAASIPSLSSLAIHERDSLPGTVCGIKRDTQGKPVFNIYREMFCNDSKWAALCERYSPEYFVSWPLFGETSSGFD</sequence>
<dbReference type="EMBL" id="BPQB01000057">
    <property type="protein sequence ID" value="GJE96215.1"/>
    <property type="molecule type" value="Genomic_DNA"/>
</dbReference>
<protein>
    <submittedName>
        <fullName evidence="1">Uncharacterized protein</fullName>
    </submittedName>
</protein>
<accession>A0A9P3GJC8</accession>
<keyword evidence="2" id="KW-1185">Reference proteome</keyword>
<dbReference type="Proteomes" id="UP000703269">
    <property type="component" value="Unassembled WGS sequence"/>
</dbReference>
<comment type="caution">
    <text evidence="1">The sequence shown here is derived from an EMBL/GenBank/DDBJ whole genome shotgun (WGS) entry which is preliminary data.</text>
</comment>
<evidence type="ECO:0000313" key="2">
    <source>
        <dbReference type="Proteomes" id="UP000703269"/>
    </source>
</evidence>
<dbReference type="OrthoDB" id="3258311at2759"/>
<gene>
    <name evidence="1" type="ORF">PsYK624_124090</name>
</gene>
<name>A0A9P3GJC8_9APHY</name>
<reference evidence="1 2" key="1">
    <citation type="submission" date="2021-08" db="EMBL/GenBank/DDBJ databases">
        <title>Draft Genome Sequence of Phanerochaete sordida strain YK-624.</title>
        <authorList>
            <person name="Mori T."/>
            <person name="Dohra H."/>
            <person name="Suzuki T."/>
            <person name="Kawagishi H."/>
            <person name="Hirai H."/>
        </authorList>
    </citation>
    <scope>NUCLEOTIDE SEQUENCE [LARGE SCALE GENOMIC DNA]</scope>
    <source>
        <strain evidence="1 2">YK-624</strain>
    </source>
</reference>
<organism evidence="1 2">
    <name type="scientific">Phanerochaete sordida</name>
    <dbReference type="NCBI Taxonomy" id="48140"/>
    <lineage>
        <taxon>Eukaryota</taxon>
        <taxon>Fungi</taxon>
        <taxon>Dikarya</taxon>
        <taxon>Basidiomycota</taxon>
        <taxon>Agaricomycotina</taxon>
        <taxon>Agaricomycetes</taxon>
        <taxon>Polyporales</taxon>
        <taxon>Phanerochaetaceae</taxon>
        <taxon>Phanerochaete</taxon>
    </lineage>
</organism>
<proteinExistence type="predicted"/>